<dbReference type="Proteomes" id="UP000822688">
    <property type="component" value="Chromosome 5"/>
</dbReference>
<comment type="caution">
    <text evidence="1">The sequence shown here is derived from an EMBL/GenBank/DDBJ whole genome shotgun (WGS) entry which is preliminary data.</text>
</comment>
<organism evidence="1 2">
    <name type="scientific">Ceratodon purpureus</name>
    <name type="common">Fire moss</name>
    <name type="synonym">Dicranum purpureum</name>
    <dbReference type="NCBI Taxonomy" id="3225"/>
    <lineage>
        <taxon>Eukaryota</taxon>
        <taxon>Viridiplantae</taxon>
        <taxon>Streptophyta</taxon>
        <taxon>Embryophyta</taxon>
        <taxon>Bryophyta</taxon>
        <taxon>Bryophytina</taxon>
        <taxon>Bryopsida</taxon>
        <taxon>Dicranidae</taxon>
        <taxon>Pseudoditrichales</taxon>
        <taxon>Ditrichaceae</taxon>
        <taxon>Ceratodon</taxon>
    </lineage>
</organism>
<proteinExistence type="predicted"/>
<protein>
    <submittedName>
        <fullName evidence="1">Uncharacterized protein</fullName>
    </submittedName>
</protein>
<accession>A0A8T0HZJ1</accession>
<gene>
    <name evidence="1" type="ORF">KC19_5G070500</name>
</gene>
<evidence type="ECO:0000313" key="1">
    <source>
        <dbReference type="EMBL" id="KAG0576306.1"/>
    </source>
</evidence>
<reference evidence="1" key="1">
    <citation type="submission" date="2020-06" db="EMBL/GenBank/DDBJ databases">
        <title>WGS assembly of Ceratodon purpureus strain R40.</title>
        <authorList>
            <person name="Carey S.B."/>
            <person name="Jenkins J."/>
            <person name="Shu S."/>
            <person name="Lovell J.T."/>
            <person name="Sreedasyam A."/>
            <person name="Maumus F."/>
            <person name="Tiley G.P."/>
            <person name="Fernandez-Pozo N."/>
            <person name="Barry K."/>
            <person name="Chen C."/>
            <person name="Wang M."/>
            <person name="Lipzen A."/>
            <person name="Daum C."/>
            <person name="Saski C.A."/>
            <person name="Payton A.C."/>
            <person name="Mcbreen J.C."/>
            <person name="Conrad R.E."/>
            <person name="Kollar L.M."/>
            <person name="Olsson S."/>
            <person name="Huttunen S."/>
            <person name="Landis J.B."/>
            <person name="Wickett N.J."/>
            <person name="Johnson M.G."/>
            <person name="Rensing S.A."/>
            <person name="Grimwood J."/>
            <person name="Schmutz J."/>
            <person name="Mcdaniel S.F."/>
        </authorList>
    </citation>
    <scope>NUCLEOTIDE SEQUENCE</scope>
    <source>
        <strain evidence="1">R40</strain>
    </source>
</reference>
<evidence type="ECO:0000313" key="2">
    <source>
        <dbReference type="Proteomes" id="UP000822688"/>
    </source>
</evidence>
<keyword evidence="2" id="KW-1185">Reference proteome</keyword>
<name>A0A8T0HZJ1_CERPU</name>
<dbReference type="EMBL" id="CM026425">
    <property type="protein sequence ID" value="KAG0576306.1"/>
    <property type="molecule type" value="Genomic_DNA"/>
</dbReference>
<feature type="non-terminal residue" evidence="1">
    <location>
        <position position="1"/>
    </location>
</feature>
<dbReference type="AlphaFoldDB" id="A0A8T0HZJ1"/>
<sequence>IEELERRKDITIGPGGKHKNFVGNVGLEWLQTCDQSAGSHSQKYICSGNVCTRSWHCLVKVLLNFRVTRTCFGEPIECISNNW</sequence>